<comment type="caution">
    <text evidence="2">The sequence shown here is derived from an EMBL/GenBank/DDBJ whole genome shotgun (WGS) entry which is preliminary data.</text>
</comment>
<dbReference type="AlphaFoldDB" id="A0A409YT52"/>
<evidence type="ECO:0000313" key="2">
    <source>
        <dbReference type="EMBL" id="PPR06173.1"/>
    </source>
</evidence>
<name>A0A409YT52_9AGAR</name>
<dbReference type="InParanoid" id="A0A409YT52"/>
<keyword evidence="3" id="KW-1185">Reference proteome</keyword>
<accession>A0A409YT52</accession>
<sequence length="476" mass="53462">MTINKFGFNGRKEAFPQLVKALDIPNSPKDVKNFKTKLKQIAAQYLNKRVAPKDQPDAQARIGKRLEHQFPLLFGIQDEKEKKKRLYIAFRAISRFHCNKTKIYRPRHQQRTSVKKSMNQRQPKRAGKSYRFVYESGRKATVTPTVLKPGLELVSGSSATDEYRDILISEGKKHPADIANVMDDDAKANPVAPDNKSKKILQRSNNFTNTAARRITHSTVRSNFLCNYFKTTSSTSQDKPASGSYNGNATARVLPRPNITSVATKHSAVEPVTPNFNNSTQLQAITIQDRRSQGTQIVELKGQELVATVPEQDSIALHPSKDESHHHPPNGVAINSFPRFVQDSPPPETMIVASSATKMSSNSFDVSPIAADLPSTRSVHAQHFEFRATLQSQTAVQRFLQACGLGSAALSMSFFRFGCRTDGDLHRFAMLSRGMRKEKLKEILLEAGQFTEMNLALLEDKFEKYLDYIHTFIRLV</sequence>
<dbReference type="Proteomes" id="UP000284706">
    <property type="component" value="Unassembled WGS sequence"/>
</dbReference>
<reference evidence="2 3" key="1">
    <citation type="journal article" date="2018" name="Evol. Lett.">
        <title>Horizontal gene cluster transfer increased hallucinogenic mushroom diversity.</title>
        <authorList>
            <person name="Reynolds H.T."/>
            <person name="Vijayakumar V."/>
            <person name="Gluck-Thaler E."/>
            <person name="Korotkin H.B."/>
            <person name="Matheny P.B."/>
            <person name="Slot J.C."/>
        </authorList>
    </citation>
    <scope>NUCLEOTIDE SEQUENCE [LARGE SCALE GENOMIC DNA]</scope>
    <source>
        <strain evidence="2 3">SRW20</strain>
    </source>
</reference>
<evidence type="ECO:0000313" key="3">
    <source>
        <dbReference type="Proteomes" id="UP000284706"/>
    </source>
</evidence>
<organism evidence="2 3">
    <name type="scientific">Gymnopilus dilepis</name>
    <dbReference type="NCBI Taxonomy" id="231916"/>
    <lineage>
        <taxon>Eukaryota</taxon>
        <taxon>Fungi</taxon>
        <taxon>Dikarya</taxon>
        <taxon>Basidiomycota</taxon>
        <taxon>Agaricomycotina</taxon>
        <taxon>Agaricomycetes</taxon>
        <taxon>Agaricomycetidae</taxon>
        <taxon>Agaricales</taxon>
        <taxon>Agaricineae</taxon>
        <taxon>Hymenogastraceae</taxon>
        <taxon>Gymnopilus</taxon>
    </lineage>
</organism>
<dbReference type="EMBL" id="NHYE01000369">
    <property type="protein sequence ID" value="PPR06173.1"/>
    <property type="molecule type" value="Genomic_DNA"/>
</dbReference>
<evidence type="ECO:0000256" key="1">
    <source>
        <dbReference type="SAM" id="MobiDB-lite"/>
    </source>
</evidence>
<dbReference type="OrthoDB" id="3128795at2759"/>
<protein>
    <submittedName>
        <fullName evidence="2">Uncharacterized protein</fullName>
    </submittedName>
</protein>
<feature type="region of interest" description="Disordered" evidence="1">
    <location>
        <begin position="107"/>
        <end position="127"/>
    </location>
</feature>
<gene>
    <name evidence="2" type="ORF">CVT26_005457</name>
</gene>
<proteinExistence type="predicted"/>